<keyword evidence="6" id="KW-1185">Reference proteome</keyword>
<dbReference type="InterPro" id="IPR000671">
    <property type="entry name" value="Peptidase_A31"/>
</dbReference>
<accession>A0ABV8TRP6</accession>
<keyword evidence="4" id="KW-0378">Hydrolase</keyword>
<evidence type="ECO:0000256" key="4">
    <source>
        <dbReference type="ARBA" id="ARBA00022801"/>
    </source>
</evidence>
<dbReference type="Pfam" id="PF01750">
    <property type="entry name" value="HycI"/>
    <property type="match status" value="1"/>
</dbReference>
<keyword evidence="2 5" id="KW-0645">Protease</keyword>
<evidence type="ECO:0000256" key="2">
    <source>
        <dbReference type="ARBA" id="ARBA00022670"/>
    </source>
</evidence>
<dbReference type="PANTHER" id="PTHR30302">
    <property type="entry name" value="HYDROGENASE 1 MATURATION PROTEASE"/>
    <property type="match status" value="1"/>
</dbReference>
<comment type="caution">
    <text evidence="5">The sequence shown here is derived from an EMBL/GenBank/DDBJ whole genome shotgun (WGS) entry which is preliminary data.</text>
</comment>
<evidence type="ECO:0000256" key="1">
    <source>
        <dbReference type="ARBA" id="ARBA00006814"/>
    </source>
</evidence>
<dbReference type="GO" id="GO:0006508">
    <property type="term" value="P:proteolysis"/>
    <property type="evidence" value="ECO:0007669"/>
    <property type="project" value="UniProtKB-KW"/>
</dbReference>
<dbReference type="SUPFAM" id="SSF53163">
    <property type="entry name" value="HybD-like"/>
    <property type="match status" value="1"/>
</dbReference>
<proteinExistence type="inferred from homology"/>
<comment type="similarity">
    <text evidence="1">Belongs to the peptidase A31 family.</text>
</comment>
<dbReference type="PANTHER" id="PTHR30302:SF1">
    <property type="entry name" value="HYDROGENASE 2 MATURATION PROTEASE"/>
    <property type="match status" value="1"/>
</dbReference>
<evidence type="ECO:0000313" key="6">
    <source>
        <dbReference type="Proteomes" id="UP001595824"/>
    </source>
</evidence>
<gene>
    <name evidence="5" type="ORF">ACFPC0_36680</name>
</gene>
<sequence length="179" mass="18688">MRVLVAGIGNVFLGDDGFGVEVARRLRIRGGLPEGVELMDVGIRGMHLAYRLLDGYDGLLLIDTMRGDGPPGTVYRIEHDPDAPARGSGLDGHGMDPGSVLALLGELATANGVRRPVGRILVVGCEPASLDEHMGLSAPVAAAVGPALLAVDELLALLLESPAERTGDRPDRSAARRVT</sequence>
<dbReference type="RefSeq" id="WP_381744540.1">
    <property type="nucleotide sequence ID" value="NZ_JBHSDP010000029.1"/>
</dbReference>
<organism evidence="5 6">
    <name type="scientific">Streptomyces andamanensis</name>
    <dbReference type="NCBI Taxonomy" id="1565035"/>
    <lineage>
        <taxon>Bacteria</taxon>
        <taxon>Bacillati</taxon>
        <taxon>Actinomycetota</taxon>
        <taxon>Actinomycetes</taxon>
        <taxon>Kitasatosporales</taxon>
        <taxon>Streptomycetaceae</taxon>
        <taxon>Streptomyces</taxon>
    </lineage>
</organism>
<dbReference type="PRINTS" id="PR00446">
    <property type="entry name" value="HYDRGNUPTAKE"/>
</dbReference>
<keyword evidence="3" id="KW-0064">Aspartyl protease</keyword>
<dbReference type="EMBL" id="JBHSDP010000029">
    <property type="protein sequence ID" value="MFC4333201.1"/>
    <property type="molecule type" value="Genomic_DNA"/>
</dbReference>
<name>A0ABV8TRP6_9ACTN</name>
<protein>
    <submittedName>
        <fullName evidence="5">Hydrogenase maturation protease</fullName>
    </submittedName>
</protein>
<dbReference type="Gene3D" id="3.40.50.1450">
    <property type="entry name" value="HybD-like"/>
    <property type="match status" value="1"/>
</dbReference>
<evidence type="ECO:0000256" key="3">
    <source>
        <dbReference type="ARBA" id="ARBA00022750"/>
    </source>
</evidence>
<reference evidence="6" key="1">
    <citation type="journal article" date="2019" name="Int. J. Syst. Evol. Microbiol.">
        <title>The Global Catalogue of Microorganisms (GCM) 10K type strain sequencing project: providing services to taxonomists for standard genome sequencing and annotation.</title>
        <authorList>
            <consortium name="The Broad Institute Genomics Platform"/>
            <consortium name="The Broad Institute Genome Sequencing Center for Infectious Disease"/>
            <person name="Wu L."/>
            <person name="Ma J."/>
        </authorList>
    </citation>
    <scope>NUCLEOTIDE SEQUENCE [LARGE SCALE GENOMIC DNA]</scope>
    <source>
        <strain evidence="6">PCU 347</strain>
    </source>
</reference>
<dbReference type="Proteomes" id="UP001595824">
    <property type="component" value="Unassembled WGS sequence"/>
</dbReference>
<dbReference type="NCBIfam" id="TIGR00072">
    <property type="entry name" value="hydrog_prot"/>
    <property type="match status" value="1"/>
</dbReference>
<dbReference type="GO" id="GO:0008233">
    <property type="term" value="F:peptidase activity"/>
    <property type="evidence" value="ECO:0007669"/>
    <property type="project" value="UniProtKB-KW"/>
</dbReference>
<evidence type="ECO:0000313" key="5">
    <source>
        <dbReference type="EMBL" id="MFC4333201.1"/>
    </source>
</evidence>
<dbReference type="InterPro" id="IPR023430">
    <property type="entry name" value="Pept_HybD-like_dom_sf"/>
</dbReference>